<accession>A0A2P4XWU2</accession>
<sequence length="157" mass="18627">MTACQAITKCDTPCSRKALKSGFCTQHDKDKRIEMYKKELSRMHKRVKRYLEISNDLHEKVTTIQHVDWLKYNLLMIGGAHCPYKCIIDNPGYKNQIEALFDLPANAALKEYDRPYDRLLKHMFPSFTSISQRERKRQDLLREAERDLQIDKHLTRK</sequence>
<dbReference type="Proteomes" id="UP000237271">
    <property type="component" value="Unassembled WGS sequence"/>
</dbReference>
<dbReference type="Pfam" id="PF19067">
    <property type="entry name" value="DUF5763"/>
    <property type="match status" value="1"/>
</dbReference>
<comment type="caution">
    <text evidence="1">The sequence shown here is derived from an EMBL/GenBank/DDBJ whole genome shotgun (WGS) entry which is preliminary data.</text>
</comment>
<evidence type="ECO:0000313" key="2">
    <source>
        <dbReference type="Proteomes" id="UP000237271"/>
    </source>
</evidence>
<dbReference type="EMBL" id="NCKW01007547">
    <property type="protein sequence ID" value="POM70037.1"/>
    <property type="molecule type" value="Genomic_DNA"/>
</dbReference>
<gene>
    <name evidence="1" type="ORF">PHPALM_13604</name>
</gene>
<keyword evidence="2" id="KW-1185">Reference proteome</keyword>
<name>A0A2P4XWU2_9STRA</name>
<protein>
    <submittedName>
        <fullName evidence="1">Uncharacterized protein</fullName>
    </submittedName>
</protein>
<dbReference type="OrthoDB" id="113396at2759"/>
<organism evidence="1 2">
    <name type="scientific">Phytophthora palmivora</name>
    <dbReference type="NCBI Taxonomy" id="4796"/>
    <lineage>
        <taxon>Eukaryota</taxon>
        <taxon>Sar</taxon>
        <taxon>Stramenopiles</taxon>
        <taxon>Oomycota</taxon>
        <taxon>Peronosporomycetes</taxon>
        <taxon>Peronosporales</taxon>
        <taxon>Peronosporaceae</taxon>
        <taxon>Phytophthora</taxon>
    </lineage>
</organism>
<dbReference type="AlphaFoldDB" id="A0A2P4XWU2"/>
<dbReference type="InterPro" id="IPR043914">
    <property type="entry name" value="DUF5763"/>
</dbReference>
<evidence type="ECO:0000313" key="1">
    <source>
        <dbReference type="EMBL" id="POM70037.1"/>
    </source>
</evidence>
<reference evidence="1 2" key="1">
    <citation type="journal article" date="2017" name="Genome Biol. Evol.">
        <title>Phytophthora megakarya and P. palmivora, closely related causal agents of cacao black pod rot, underwent increases in genome sizes and gene numbers by different mechanisms.</title>
        <authorList>
            <person name="Ali S.S."/>
            <person name="Shao J."/>
            <person name="Lary D.J."/>
            <person name="Kronmiller B."/>
            <person name="Shen D."/>
            <person name="Strem M.D."/>
            <person name="Amoako-Attah I."/>
            <person name="Akrofi A.Y."/>
            <person name="Begoude B.A."/>
            <person name="Ten Hoopen G.M."/>
            <person name="Coulibaly K."/>
            <person name="Kebe B.I."/>
            <person name="Melnick R.L."/>
            <person name="Guiltinan M.J."/>
            <person name="Tyler B.M."/>
            <person name="Meinhardt L.W."/>
            <person name="Bailey B.A."/>
        </authorList>
    </citation>
    <scope>NUCLEOTIDE SEQUENCE [LARGE SCALE GENOMIC DNA]</scope>
    <source>
        <strain evidence="2">sbr112.9</strain>
    </source>
</reference>
<proteinExistence type="predicted"/>